<dbReference type="AlphaFoldDB" id="A0A1F7GE05"/>
<dbReference type="EMBL" id="MFZG01000011">
    <property type="protein sequence ID" value="OGK17119.1"/>
    <property type="molecule type" value="Genomic_DNA"/>
</dbReference>
<gene>
    <name evidence="2" type="ORF">A2774_04870</name>
</gene>
<evidence type="ECO:0000256" key="1">
    <source>
        <dbReference type="SAM" id="Phobius"/>
    </source>
</evidence>
<organism evidence="2 3">
    <name type="scientific">Candidatus Roizmanbacteria bacterium RIFCSPHIGHO2_01_FULL_39_12c</name>
    <dbReference type="NCBI Taxonomy" id="1802031"/>
    <lineage>
        <taxon>Bacteria</taxon>
        <taxon>Candidatus Roizmaniibacteriota</taxon>
    </lineage>
</organism>
<keyword evidence="1" id="KW-0472">Membrane</keyword>
<reference evidence="2 3" key="1">
    <citation type="journal article" date="2016" name="Nat. Commun.">
        <title>Thousands of microbial genomes shed light on interconnected biogeochemical processes in an aquifer system.</title>
        <authorList>
            <person name="Anantharaman K."/>
            <person name="Brown C.T."/>
            <person name="Hug L.A."/>
            <person name="Sharon I."/>
            <person name="Castelle C.J."/>
            <person name="Probst A.J."/>
            <person name="Thomas B.C."/>
            <person name="Singh A."/>
            <person name="Wilkins M.J."/>
            <person name="Karaoz U."/>
            <person name="Brodie E.L."/>
            <person name="Williams K.H."/>
            <person name="Hubbard S.S."/>
            <person name="Banfield J.F."/>
        </authorList>
    </citation>
    <scope>NUCLEOTIDE SEQUENCE [LARGE SCALE GENOMIC DNA]</scope>
</reference>
<evidence type="ECO:0000313" key="2">
    <source>
        <dbReference type="EMBL" id="OGK17119.1"/>
    </source>
</evidence>
<feature type="transmembrane region" description="Helical" evidence="1">
    <location>
        <begin position="41"/>
        <end position="62"/>
    </location>
</feature>
<accession>A0A1F7GE05</accession>
<evidence type="ECO:0000313" key="3">
    <source>
        <dbReference type="Proteomes" id="UP000177208"/>
    </source>
</evidence>
<keyword evidence="1" id="KW-0812">Transmembrane</keyword>
<proteinExistence type="predicted"/>
<name>A0A1F7GE05_9BACT</name>
<feature type="transmembrane region" description="Helical" evidence="1">
    <location>
        <begin position="16"/>
        <end position="35"/>
    </location>
</feature>
<sequence>MKVKLNENQTDRLSEYMGNMSLLILGTVVISQFISNARLNIFSLILGTGLTILFLVISLDILK</sequence>
<dbReference type="Proteomes" id="UP000177208">
    <property type="component" value="Unassembled WGS sequence"/>
</dbReference>
<keyword evidence="1" id="KW-1133">Transmembrane helix</keyword>
<protein>
    <submittedName>
        <fullName evidence="2">Uncharacterized protein</fullName>
    </submittedName>
</protein>
<comment type="caution">
    <text evidence="2">The sequence shown here is derived from an EMBL/GenBank/DDBJ whole genome shotgun (WGS) entry which is preliminary data.</text>
</comment>